<dbReference type="RefSeq" id="WP_046331448.1">
    <property type="nucleotide sequence ID" value="NZ_JBHTBO010000007.1"/>
</dbReference>
<dbReference type="HOGENOM" id="CLU_042071_0_0_9"/>
<dbReference type="STRING" id="1218506.JF75_01550"/>
<reference evidence="8 9" key="1">
    <citation type="submission" date="2015-01" db="EMBL/GenBank/DDBJ databases">
        <title>Comparative genomics of the lactic acid bacteria isolated from the honey bee gut.</title>
        <authorList>
            <person name="Ellegaard K.M."/>
            <person name="Tamarit D."/>
            <person name="Javelind E."/>
            <person name="Olofsson T."/>
            <person name="Andersson S.G."/>
            <person name="Vasquez A."/>
        </authorList>
    </citation>
    <scope>NUCLEOTIDE SEQUENCE [LARGE SCALE GENOMIC DNA]</scope>
    <source>
        <strain evidence="8 9">Hma2</strain>
    </source>
</reference>
<dbReference type="Gene3D" id="2.60.120.560">
    <property type="entry name" value="Exo-inulinase, domain 1"/>
    <property type="match status" value="1"/>
</dbReference>
<dbReference type="CDD" id="cd08995">
    <property type="entry name" value="GH32_EcAec43-like"/>
    <property type="match status" value="1"/>
</dbReference>
<dbReference type="PANTHER" id="PTHR43101">
    <property type="entry name" value="BETA-FRUCTOSIDASE"/>
    <property type="match status" value="1"/>
</dbReference>
<dbReference type="InterPro" id="IPR013148">
    <property type="entry name" value="Glyco_hydro_32_N"/>
</dbReference>
<evidence type="ECO:0000256" key="3">
    <source>
        <dbReference type="ARBA" id="ARBA00022801"/>
    </source>
</evidence>
<dbReference type="Gene3D" id="2.115.10.20">
    <property type="entry name" value="Glycosyl hydrolase domain, family 43"/>
    <property type="match status" value="1"/>
</dbReference>
<dbReference type="Pfam" id="PF00251">
    <property type="entry name" value="Glyco_hydro_32N"/>
    <property type="match status" value="1"/>
</dbReference>
<dbReference type="InterPro" id="IPR013189">
    <property type="entry name" value="Glyco_hydro_32_C"/>
</dbReference>
<dbReference type="InterPro" id="IPR023296">
    <property type="entry name" value="Glyco_hydro_beta-prop_sf"/>
</dbReference>
<evidence type="ECO:0000259" key="6">
    <source>
        <dbReference type="Pfam" id="PF00251"/>
    </source>
</evidence>
<dbReference type="SMART" id="SM00640">
    <property type="entry name" value="Glyco_32"/>
    <property type="match status" value="1"/>
</dbReference>
<dbReference type="OrthoDB" id="9759709at2"/>
<comment type="similarity">
    <text evidence="1 5">Belongs to the glycosyl hydrolase 32 family.</text>
</comment>
<dbReference type="EMBL" id="JXLH01000003">
    <property type="protein sequence ID" value="KJY59805.1"/>
    <property type="molecule type" value="Genomic_DNA"/>
</dbReference>
<feature type="domain" description="Glycosyl hydrolase family 32 N-terminal" evidence="6">
    <location>
        <begin position="13"/>
        <end position="290"/>
    </location>
</feature>
<dbReference type="EC" id="3.2.1.26" evidence="2"/>
<dbReference type="Proteomes" id="UP000033612">
    <property type="component" value="Unassembled WGS sequence"/>
</dbReference>
<dbReference type="Pfam" id="PF08244">
    <property type="entry name" value="Glyco_hydro_32C"/>
    <property type="match status" value="1"/>
</dbReference>
<protein>
    <recommendedName>
        <fullName evidence="2">beta-fructofuranosidase</fullName>
        <ecNumber evidence="2">3.2.1.26</ecNumber>
    </recommendedName>
</protein>
<dbReference type="GO" id="GO:0005975">
    <property type="term" value="P:carbohydrate metabolic process"/>
    <property type="evidence" value="ECO:0007669"/>
    <property type="project" value="InterPro"/>
</dbReference>
<dbReference type="InterPro" id="IPR001362">
    <property type="entry name" value="Glyco_hydro_32"/>
</dbReference>
<evidence type="ECO:0000259" key="7">
    <source>
        <dbReference type="Pfam" id="PF08244"/>
    </source>
</evidence>
<evidence type="ECO:0000313" key="8">
    <source>
        <dbReference type="EMBL" id="KJY59805.1"/>
    </source>
</evidence>
<dbReference type="PANTHER" id="PTHR43101:SF1">
    <property type="entry name" value="BETA-FRUCTOSIDASE"/>
    <property type="match status" value="1"/>
</dbReference>
<name>A0A0F4LMJ0_9LACO</name>
<dbReference type="SUPFAM" id="SSF75005">
    <property type="entry name" value="Arabinanase/levansucrase/invertase"/>
    <property type="match status" value="1"/>
</dbReference>
<proteinExistence type="inferred from homology"/>
<evidence type="ECO:0000256" key="2">
    <source>
        <dbReference type="ARBA" id="ARBA00012758"/>
    </source>
</evidence>
<organism evidence="8 9">
    <name type="scientific">Lactobacillus kimbladii</name>
    <dbReference type="NCBI Taxonomy" id="1218506"/>
    <lineage>
        <taxon>Bacteria</taxon>
        <taxon>Bacillati</taxon>
        <taxon>Bacillota</taxon>
        <taxon>Bacilli</taxon>
        <taxon>Lactobacillales</taxon>
        <taxon>Lactobacillaceae</taxon>
        <taxon>Lactobacillus</taxon>
    </lineage>
</organism>
<dbReference type="InterPro" id="IPR013320">
    <property type="entry name" value="ConA-like_dom_sf"/>
</dbReference>
<evidence type="ECO:0000313" key="9">
    <source>
        <dbReference type="Proteomes" id="UP000033612"/>
    </source>
</evidence>
<feature type="domain" description="Glycosyl hydrolase family 32 C-terminal" evidence="7">
    <location>
        <begin position="327"/>
        <end position="464"/>
    </location>
</feature>
<dbReference type="SUPFAM" id="SSF49899">
    <property type="entry name" value="Concanavalin A-like lectins/glucanases"/>
    <property type="match status" value="1"/>
</dbReference>
<dbReference type="GO" id="GO:0004564">
    <property type="term" value="F:beta-fructofuranosidase activity"/>
    <property type="evidence" value="ECO:0007669"/>
    <property type="project" value="UniProtKB-EC"/>
</dbReference>
<accession>A0A0F4LMJ0</accession>
<dbReference type="InterPro" id="IPR051214">
    <property type="entry name" value="GH32_Enzymes"/>
</dbReference>
<keyword evidence="9" id="KW-1185">Reference proteome</keyword>
<dbReference type="PATRIC" id="fig|1218506.3.peg.193"/>
<dbReference type="AlphaFoldDB" id="A0A0F4LMJ0"/>
<sequence>MDLKPTNNQQIYYQPKDVWVGDIMPYAQDGKFYIYHQRDKRVHGPITDPFGWSLVTTTDFVHYQDYGEVLKRGRAQDWDQFVYAGSIFKAKDTIHAFYTGFNKEFLKEGKTSQILLHATSKDFIHWTKSKNALKLEPQPGYDNRNWRDPSVIWDDTKKEYLLILGARKGQDKHRLTGRLVKYTSKDLENWQFEGDFWAPNLYTMFEMPQLFKMGDWWYLLYSEYSVKNKVFYRMSKSLNGPWLKPKDEAFDGRAYYAARTAFDGKRRVLFGWVPTKVGLNDMNNYEWGGTFVPQEIYQRADNTLGVRPVAEICTAFANKTEIPPQELQTTDTLEEKELIEDTGEHFYFHTKISFSKSVSDFSIRLYRNPATDESYEFRFNLDENCLTLDKNPCYRWYQMMNKGLNRPINLKAGKEYDLKVIVDDNILTIYLDGTALNARVYHKFGHTLSVTVTNGTLQLDQIEFSNDYRK</sequence>
<comment type="caution">
    <text evidence="8">The sequence shown here is derived from an EMBL/GenBank/DDBJ whole genome shotgun (WGS) entry which is preliminary data.</text>
</comment>
<evidence type="ECO:0000256" key="4">
    <source>
        <dbReference type="ARBA" id="ARBA00023295"/>
    </source>
</evidence>
<evidence type="ECO:0000256" key="5">
    <source>
        <dbReference type="RuleBase" id="RU362110"/>
    </source>
</evidence>
<evidence type="ECO:0000256" key="1">
    <source>
        <dbReference type="ARBA" id="ARBA00009902"/>
    </source>
</evidence>
<keyword evidence="3 5" id="KW-0378">Hydrolase</keyword>
<keyword evidence="4 5" id="KW-0326">Glycosidase</keyword>
<gene>
    <name evidence="8" type="ORF">JF75_01550</name>
</gene>